<dbReference type="SUPFAM" id="SSF54909">
    <property type="entry name" value="Dimeric alpha+beta barrel"/>
    <property type="match status" value="1"/>
</dbReference>
<dbReference type="Proteomes" id="UP001595478">
    <property type="component" value="Unassembled WGS sequence"/>
</dbReference>
<protein>
    <submittedName>
        <fullName evidence="1">L-rhamnose mutarotase</fullName>
    </submittedName>
</protein>
<dbReference type="Gene3D" id="3.30.70.100">
    <property type="match status" value="1"/>
</dbReference>
<organism evidence="1 2">
    <name type="scientific">Agaribacter flavus</name>
    <dbReference type="NCBI Taxonomy" id="1902781"/>
    <lineage>
        <taxon>Bacteria</taxon>
        <taxon>Pseudomonadati</taxon>
        <taxon>Pseudomonadota</taxon>
        <taxon>Gammaproteobacteria</taxon>
        <taxon>Alteromonadales</taxon>
        <taxon>Alteromonadaceae</taxon>
        <taxon>Agaribacter</taxon>
    </lineage>
</organism>
<evidence type="ECO:0000313" key="1">
    <source>
        <dbReference type="EMBL" id="MFC3120029.1"/>
    </source>
</evidence>
<dbReference type="InterPro" id="IPR008000">
    <property type="entry name" value="Rham/fucose_mutarotase"/>
</dbReference>
<reference evidence="2" key="1">
    <citation type="journal article" date="2019" name="Int. J. Syst. Evol. Microbiol.">
        <title>The Global Catalogue of Microorganisms (GCM) 10K type strain sequencing project: providing services to taxonomists for standard genome sequencing and annotation.</title>
        <authorList>
            <consortium name="The Broad Institute Genomics Platform"/>
            <consortium name="The Broad Institute Genome Sequencing Center for Infectious Disease"/>
            <person name="Wu L."/>
            <person name="Ma J."/>
        </authorList>
    </citation>
    <scope>NUCLEOTIDE SEQUENCE [LARGE SCALE GENOMIC DNA]</scope>
    <source>
        <strain evidence="2">KCTC 52473</strain>
    </source>
</reference>
<dbReference type="Pfam" id="PF05336">
    <property type="entry name" value="rhaM"/>
    <property type="match status" value="1"/>
</dbReference>
<proteinExistence type="predicted"/>
<dbReference type="PANTHER" id="PTHR43239">
    <property type="entry name" value="UPF0734 PROTEIN DDB_G0273871/DDB_G0273177"/>
    <property type="match status" value="1"/>
</dbReference>
<gene>
    <name evidence="1" type="ORF">ACFOHL_00170</name>
</gene>
<accession>A0ABV7FIC2</accession>
<dbReference type="InterPro" id="IPR011008">
    <property type="entry name" value="Dimeric_a/b-barrel"/>
</dbReference>
<evidence type="ECO:0000313" key="2">
    <source>
        <dbReference type="Proteomes" id="UP001595478"/>
    </source>
</evidence>
<dbReference type="InterPro" id="IPR052996">
    <property type="entry name" value="Carb_Metab_Mutarotase"/>
</dbReference>
<sequence length="123" mass="14517">MSNNHSQRKRYCLALDLQDDPDLINEYIAYHRPENAWPQITANMEEVGILDMEIYHVADRLFMIMETTLDFNPTALPKTAEGRQKSEEWEALMWKFQKPLACAKPSEKWVPMEKIYDLKQAIK</sequence>
<dbReference type="EMBL" id="JBHRSW010000004">
    <property type="protein sequence ID" value="MFC3120029.1"/>
    <property type="molecule type" value="Genomic_DNA"/>
</dbReference>
<dbReference type="PANTHER" id="PTHR43239:SF1">
    <property type="entry name" value="UPF0734 PROTEIN DDB_G0273871_DDB_G0273177"/>
    <property type="match status" value="1"/>
</dbReference>
<dbReference type="RefSeq" id="WP_376918174.1">
    <property type="nucleotide sequence ID" value="NZ_JBHRSW010000004.1"/>
</dbReference>
<comment type="caution">
    <text evidence="1">The sequence shown here is derived from an EMBL/GenBank/DDBJ whole genome shotgun (WGS) entry which is preliminary data.</text>
</comment>
<name>A0ABV7FIC2_9ALTE</name>
<keyword evidence="2" id="KW-1185">Reference proteome</keyword>